<dbReference type="PANTHER" id="PTHR23245:SF25">
    <property type="entry name" value="TRNA WYBUTOSINE-SYNTHESIZING PROTEIN 2 HOMOLOG"/>
    <property type="match status" value="1"/>
</dbReference>
<keyword evidence="3" id="KW-0808">Transferase</keyword>
<dbReference type="GO" id="GO:0102522">
    <property type="term" value="F:tRNA 4-demethylwyosine alpha-amino-alpha-carboxypropyltransferase activity"/>
    <property type="evidence" value="ECO:0007669"/>
    <property type="project" value="UniProtKB-EC"/>
</dbReference>
<keyword evidence="2" id="KW-0489">Methyltransferase</keyword>
<keyword evidence="4" id="KW-0949">S-adenosyl-L-methionine</keyword>
<gene>
    <name evidence="11" type="primary">LOC101500265</name>
</gene>
<dbReference type="KEGG" id="cam:101500265"/>
<dbReference type="InterPro" id="IPR036602">
    <property type="entry name" value="tRNA_yW-synthesising-like_sf"/>
</dbReference>
<dbReference type="InterPro" id="IPR006652">
    <property type="entry name" value="Kelch_1"/>
</dbReference>
<evidence type="ECO:0000256" key="2">
    <source>
        <dbReference type="ARBA" id="ARBA00022603"/>
    </source>
</evidence>
<dbReference type="InterPro" id="IPR029063">
    <property type="entry name" value="SAM-dependent_MTases_sf"/>
</dbReference>
<dbReference type="GO" id="GO:0008175">
    <property type="term" value="F:tRNA methyltransferase activity"/>
    <property type="evidence" value="ECO:0007669"/>
    <property type="project" value="TreeGrafter"/>
</dbReference>
<dbReference type="PROSITE" id="PS51684">
    <property type="entry name" value="SAM_MT_TRM5_TYW2"/>
    <property type="match status" value="1"/>
</dbReference>
<feature type="domain" description="SAM-dependent methyltransferase TRM5/TYW2-type" evidence="9">
    <location>
        <begin position="784"/>
        <end position="1043"/>
    </location>
</feature>
<name>A0A1S2YNX4_CICAR</name>
<evidence type="ECO:0000256" key="4">
    <source>
        <dbReference type="ARBA" id="ARBA00022691"/>
    </source>
</evidence>
<dbReference type="FunFam" id="2.120.10.80:FF:000128">
    <property type="entry name" value="tRNA wybutosine-synthesizing protein 2/3/4"/>
    <property type="match status" value="1"/>
</dbReference>
<dbReference type="UniPathway" id="UPA00375"/>
<dbReference type="eggNOG" id="KOG1228">
    <property type="taxonomic scope" value="Eukaryota"/>
</dbReference>
<evidence type="ECO:0000313" key="11">
    <source>
        <dbReference type="RefSeq" id="XP_004507689.1"/>
    </source>
</evidence>
<evidence type="ECO:0000313" key="10">
    <source>
        <dbReference type="Proteomes" id="UP000087171"/>
    </source>
</evidence>
<proteinExistence type="predicted"/>
<dbReference type="CDD" id="cd02440">
    <property type="entry name" value="AdoMet_MTases"/>
    <property type="match status" value="1"/>
</dbReference>
<dbReference type="GO" id="GO:0005737">
    <property type="term" value="C:cytoplasm"/>
    <property type="evidence" value="ECO:0007669"/>
    <property type="project" value="TreeGrafter"/>
</dbReference>
<evidence type="ECO:0000259" key="9">
    <source>
        <dbReference type="PROSITE" id="PS51684"/>
    </source>
</evidence>
<reference evidence="11" key="2">
    <citation type="submission" date="2025-08" db="UniProtKB">
        <authorList>
            <consortium name="RefSeq"/>
        </authorList>
    </citation>
    <scope>IDENTIFICATION</scope>
    <source>
        <tissue evidence="11">Etiolated seedlings</tissue>
    </source>
</reference>
<feature type="region of interest" description="Disordered" evidence="8">
    <location>
        <begin position="1"/>
        <end position="26"/>
    </location>
</feature>
<dbReference type="SUPFAM" id="SSF53335">
    <property type="entry name" value="S-adenosyl-L-methionine-dependent methyltransferases"/>
    <property type="match status" value="1"/>
</dbReference>
<dbReference type="SUPFAM" id="SSF117281">
    <property type="entry name" value="Kelch motif"/>
    <property type="match status" value="1"/>
</dbReference>
<dbReference type="RefSeq" id="XP_004507689.1">
    <property type="nucleotide sequence ID" value="XM_004507632.3"/>
</dbReference>
<evidence type="ECO:0000256" key="3">
    <source>
        <dbReference type="ARBA" id="ARBA00022679"/>
    </source>
</evidence>
<sequence length="1046" mass="115571">MDFEKRKATTLASLNSTESDKSPKGSLDTPIIPLINTLNQNPNYFTTSSCSGRISILSQPISPIPSPQTKKKAKGGSWIFVSHHPADPNSLIPLLFSSESTQSPLSELVFRFEPLIIAIECKDLISAHSLVSLAISSGFRESGITNANKRVIIAIRCSIRMEVPLGDTHKIMVTPEYVRYLVQVANNKMEANRNRTERFLRLLQSNGAIVEDNCNRLSQTNGVELVCSHLQLDDQSQLTNGNASETSSGFVGSPGCTLSIAHIEIVGEPVEKLFLWGHSACALDNADHKKVIVCGGFGGLGRHARRNDLLLLDPCSGNLETINTIGGACPSPRLGHTASLVGDLMFVIGGRTGPDKILSDVWSFDTTKNCWKLLQCGGSVFPPRHRHAAAVMGSKIYVFGGLDNDIIFSSFYILDTINLHWKEIPVSGDCPCARHSHAMVASDSQIFMFGGYDGGKALGDLYSFDVQIGQWKKEITAGRNPHPRFSHSIYVYKNHLGVLGGCPVTQHYQELALLDLKLHIWKHVTLNSVGKDLFVRSTANVVGDDLVIVGGGASCYAFGTKFSEPAKVSMLRLMHSHDDFMPFKNQKQHIIGQHGGMKGNKVENSQGPQLEQLPNISENGSLYFNDNVSHINGQSPTIPSHCVLQLEKKYAKQGKDILKKFGWLDLGKKAYSEEGGAHICFPVHQELFAVFHERSHPSRDAIDGENEIPLSKPLTQDGYLLNNLSISEALTLLHEYGAIMLEDKVVEAKKTVMTPLKVMTEAVTSLIEKKGLPTVLIEELPARWDRIGDIVILPATSFKNFLWDSIAEELWPIVAKSLKAHRLARQGPVAATGTRDSTLEILVGDDGWVNHRENGIFYSFDATKCMFSWGNLSEKLRMARLDCKDEVIVDLFAGIGYFVLPFLVRAQAKFVYACEWNPHAIEALRHNLQSNSVSDRCIVLEGDNRNTAPKGVADRVCLGLLPSSECSWVTAVRALRKEGGTLHVHGNTKDSEEGQWTDHLSKSISEIARSEGYCWEVSVEHVERVKWYAPHIRHVVADVRCRQIQR</sequence>
<comment type="pathway">
    <text evidence="1">tRNA modification; wybutosine-tRNA(Phe) biosynthesis.</text>
</comment>
<dbReference type="FunFam" id="3.30.1960.10:FF:000002">
    <property type="entry name" value="tRNA wybutosine-synthesizing protein 2/3/4"/>
    <property type="match status" value="1"/>
</dbReference>
<dbReference type="STRING" id="3827.A0A1S2YNX4"/>
<dbReference type="GO" id="GO:0031591">
    <property type="term" value="P:wybutosine biosynthetic process"/>
    <property type="evidence" value="ECO:0007669"/>
    <property type="project" value="TreeGrafter"/>
</dbReference>
<dbReference type="InterPro" id="IPR056743">
    <property type="entry name" value="TRM5-TYW2-like_MTfase"/>
</dbReference>
<dbReference type="Pfam" id="PF02475">
    <property type="entry name" value="TRM5-TYW2_MTfase"/>
    <property type="match status" value="1"/>
</dbReference>
<evidence type="ECO:0000256" key="6">
    <source>
        <dbReference type="ARBA" id="ARBA00049202"/>
    </source>
</evidence>
<dbReference type="GO" id="GO:0030488">
    <property type="term" value="P:tRNA methylation"/>
    <property type="evidence" value="ECO:0007669"/>
    <property type="project" value="TreeGrafter"/>
</dbReference>
<dbReference type="SUPFAM" id="SSF111278">
    <property type="entry name" value="SSo0622-like"/>
    <property type="match status" value="1"/>
</dbReference>
<reference evidence="10" key="1">
    <citation type="journal article" date="2013" name="Nat. Biotechnol.">
        <title>Draft genome sequence of chickpea (Cicer arietinum) provides a resource for trait improvement.</title>
        <authorList>
            <person name="Varshney R.K."/>
            <person name="Song C."/>
            <person name="Saxena R.K."/>
            <person name="Azam S."/>
            <person name="Yu S."/>
            <person name="Sharpe A.G."/>
            <person name="Cannon S."/>
            <person name="Baek J."/>
            <person name="Rosen B.D."/>
            <person name="Tar'an B."/>
            <person name="Millan T."/>
            <person name="Zhang X."/>
            <person name="Ramsay L.D."/>
            <person name="Iwata A."/>
            <person name="Wang Y."/>
            <person name="Nelson W."/>
            <person name="Farmer A.D."/>
            <person name="Gaur P.M."/>
            <person name="Soderlund C."/>
            <person name="Penmetsa R.V."/>
            <person name="Xu C."/>
            <person name="Bharti A.K."/>
            <person name="He W."/>
            <person name="Winter P."/>
            <person name="Zhao S."/>
            <person name="Hane J.K."/>
            <person name="Carrasquilla-Garcia N."/>
            <person name="Condie J.A."/>
            <person name="Upadhyaya H.D."/>
            <person name="Luo M.C."/>
            <person name="Thudi M."/>
            <person name="Gowda C.L."/>
            <person name="Singh N.P."/>
            <person name="Lichtenzveig J."/>
            <person name="Gali K.K."/>
            <person name="Rubio J."/>
            <person name="Nadarajan N."/>
            <person name="Dolezel J."/>
            <person name="Bansal K.C."/>
            <person name="Xu X."/>
            <person name="Edwards D."/>
            <person name="Zhang G."/>
            <person name="Kahl G."/>
            <person name="Gil J."/>
            <person name="Singh K.B."/>
            <person name="Datta S.K."/>
            <person name="Jackson S.A."/>
            <person name="Wang J."/>
            <person name="Cook D.R."/>
        </authorList>
    </citation>
    <scope>NUCLEOTIDE SEQUENCE [LARGE SCALE GENOMIC DNA]</scope>
    <source>
        <strain evidence="10">cv. CDC Frontier</strain>
    </source>
</reference>
<evidence type="ECO:0000256" key="1">
    <source>
        <dbReference type="ARBA" id="ARBA00004797"/>
    </source>
</evidence>
<dbReference type="InterPro" id="IPR056744">
    <property type="entry name" value="TRM5/TYW2-like_N"/>
</dbReference>
<dbReference type="Proteomes" id="UP000087171">
    <property type="component" value="Chromosome Ca7"/>
</dbReference>
<dbReference type="InterPro" id="IPR030382">
    <property type="entry name" value="MeTrfase_TRM5/TYW2"/>
</dbReference>
<dbReference type="PaxDb" id="3827-XP_004507689.1"/>
<dbReference type="AlphaFoldDB" id="A0A1S2YNX4"/>
<dbReference type="Pfam" id="PF02676">
    <property type="entry name" value="TYW3"/>
    <property type="match status" value="1"/>
</dbReference>
<evidence type="ECO:0000256" key="5">
    <source>
        <dbReference type="ARBA" id="ARBA00022694"/>
    </source>
</evidence>
<dbReference type="OrthoDB" id="263283at2759"/>
<dbReference type="InterPro" id="IPR015915">
    <property type="entry name" value="Kelch-typ_b-propeller"/>
</dbReference>
<comment type="catalytic activity">
    <reaction evidence="6">
        <text>4-demethyl-7-[(3S)-3-amino-3-carboxypropyl]wyosine(37) in tRNA(Phe) + S-adenosyl-L-methionine = 7-[(3S)-3-amino-3-carboxypropyl]wyosine(37) in tRNA(Phe) + S-adenosyl-L-homocysteine + H(+)</text>
        <dbReference type="Rhea" id="RHEA:36635"/>
        <dbReference type="Rhea" id="RHEA-COMP:10378"/>
        <dbReference type="Rhea" id="RHEA-COMP:10379"/>
        <dbReference type="ChEBI" id="CHEBI:15378"/>
        <dbReference type="ChEBI" id="CHEBI:57856"/>
        <dbReference type="ChEBI" id="CHEBI:59789"/>
        <dbReference type="ChEBI" id="CHEBI:73543"/>
        <dbReference type="ChEBI" id="CHEBI:73550"/>
        <dbReference type="EC" id="2.1.1.282"/>
    </reaction>
</comment>
<dbReference type="FunFam" id="3.40.50.150:FF:000131">
    <property type="entry name" value="tRNA wybutosine-synthesizing protein 2/3/4"/>
    <property type="match status" value="1"/>
</dbReference>
<dbReference type="Pfam" id="PF24681">
    <property type="entry name" value="Kelch_KLHDC2_KLHL20_DRC7"/>
    <property type="match status" value="1"/>
</dbReference>
<dbReference type="Pfam" id="PF25133">
    <property type="entry name" value="TYW2_N_2"/>
    <property type="match status" value="1"/>
</dbReference>
<dbReference type="InterPro" id="IPR003827">
    <property type="entry name" value="tRNA_yW-synthesising"/>
</dbReference>
<keyword evidence="10" id="KW-1185">Reference proteome</keyword>
<protein>
    <submittedName>
        <fullName evidence="11">tRNA wybutosine-synthesizing protein 2/3/4</fullName>
    </submittedName>
</protein>
<dbReference type="PANTHER" id="PTHR23245">
    <property type="entry name" value="TRNA METHYLTRANSFERASE"/>
    <property type="match status" value="1"/>
</dbReference>
<evidence type="ECO:0000256" key="7">
    <source>
        <dbReference type="ARBA" id="ARBA00049400"/>
    </source>
</evidence>
<dbReference type="Gene3D" id="3.30.1960.10">
    <property type="entry name" value="tRNA wybutosine-synthesizing-like"/>
    <property type="match status" value="1"/>
</dbReference>
<dbReference type="eggNOG" id="KOG0379">
    <property type="taxonomic scope" value="Eukaryota"/>
</dbReference>
<dbReference type="Gene3D" id="3.40.50.150">
    <property type="entry name" value="Vaccinia Virus protein VP39"/>
    <property type="match status" value="1"/>
</dbReference>
<evidence type="ECO:0000256" key="8">
    <source>
        <dbReference type="SAM" id="MobiDB-lite"/>
    </source>
</evidence>
<dbReference type="Gene3D" id="2.120.10.80">
    <property type="entry name" value="Kelch-type beta propeller"/>
    <property type="match status" value="2"/>
</dbReference>
<accession>A0A1S2YNX4</accession>
<comment type="catalytic activity">
    <reaction evidence="7">
        <text>4-demethylwyosine(37) in tRNA(Phe) + S-adenosyl-L-methionine = 4-demethyl-7-[(3S)-3-amino-3-carboxypropyl]wyosine(37) in tRNA(Phe) + S-methyl-5'-thioadenosine + H(+)</text>
        <dbReference type="Rhea" id="RHEA:36355"/>
        <dbReference type="Rhea" id="RHEA-COMP:10164"/>
        <dbReference type="Rhea" id="RHEA-COMP:10378"/>
        <dbReference type="ChEBI" id="CHEBI:15378"/>
        <dbReference type="ChEBI" id="CHEBI:17509"/>
        <dbReference type="ChEBI" id="CHEBI:59789"/>
        <dbReference type="ChEBI" id="CHEBI:64315"/>
        <dbReference type="ChEBI" id="CHEBI:73550"/>
        <dbReference type="EC" id="2.5.1.114"/>
    </reaction>
</comment>
<dbReference type="GeneID" id="101500265"/>
<dbReference type="eggNOG" id="KOG1227">
    <property type="taxonomic scope" value="Eukaryota"/>
</dbReference>
<keyword evidence="5" id="KW-0819">tRNA processing</keyword>
<dbReference type="SMART" id="SM00612">
    <property type="entry name" value="Kelch"/>
    <property type="match status" value="3"/>
</dbReference>
<dbReference type="Gene3D" id="3.30.300.110">
    <property type="entry name" value="Met-10+ protein-like domains"/>
    <property type="match status" value="1"/>
</dbReference>
<organism evidence="10 11">
    <name type="scientific">Cicer arietinum</name>
    <name type="common">Chickpea</name>
    <name type="synonym">Garbanzo</name>
    <dbReference type="NCBI Taxonomy" id="3827"/>
    <lineage>
        <taxon>Eukaryota</taxon>
        <taxon>Viridiplantae</taxon>
        <taxon>Streptophyta</taxon>
        <taxon>Embryophyta</taxon>
        <taxon>Tracheophyta</taxon>
        <taxon>Spermatophyta</taxon>
        <taxon>Magnoliopsida</taxon>
        <taxon>eudicotyledons</taxon>
        <taxon>Gunneridae</taxon>
        <taxon>Pentapetalae</taxon>
        <taxon>rosids</taxon>
        <taxon>fabids</taxon>
        <taxon>Fabales</taxon>
        <taxon>Fabaceae</taxon>
        <taxon>Papilionoideae</taxon>
        <taxon>50 kb inversion clade</taxon>
        <taxon>NPAAA clade</taxon>
        <taxon>Hologalegina</taxon>
        <taxon>IRL clade</taxon>
        <taxon>Cicereae</taxon>
        <taxon>Cicer</taxon>
    </lineage>
</organism>